<evidence type="ECO:0000313" key="2">
    <source>
        <dbReference type="EMBL" id="SAK47868.1"/>
    </source>
</evidence>
<dbReference type="Proteomes" id="UP000071859">
    <property type="component" value="Unassembled WGS sequence"/>
</dbReference>
<feature type="region of interest" description="Disordered" evidence="1">
    <location>
        <begin position="289"/>
        <end position="312"/>
    </location>
</feature>
<comment type="caution">
    <text evidence="2">The sequence shown here is derived from an EMBL/GenBank/DDBJ whole genome shotgun (WGS) entry which is preliminary data.</text>
</comment>
<sequence>MDCPFRNDALVLAGSFVLPLFPFKDSTKGGARYMFYLAPYYGTHSEHLKHIHLFWRSVNQSIHLSVRDSHTVDPVRHYCFGTSQHFTEVTRSEIADISVAMQIAREAFLQNGFLHTSLTACDTELRSVLARIDIHRGPAYFPYEVSEVAQAVLDEVKHGNLVFVPTNEDLRICVKAIQEDRKKRHASDAQQPRSANPYATIEQMIGEPLRMPQNLDTLSPLDDVQPFKYHPGMPDGEVFDLAKTPNAGEPGSWYTNSGSGQMRLYGDGGQPVVDLDFEHDHGQGVPHAHNWSIDPLTGKNSRGSGVPFSILP</sequence>
<protein>
    <submittedName>
        <fullName evidence="2">Uncharacterized protein</fullName>
    </submittedName>
</protein>
<evidence type="ECO:0000313" key="3">
    <source>
        <dbReference type="Proteomes" id="UP000071859"/>
    </source>
</evidence>
<name>A0A157ZQS6_9BURK</name>
<dbReference type="EMBL" id="FCOX02000003">
    <property type="protein sequence ID" value="SAK47868.1"/>
    <property type="molecule type" value="Genomic_DNA"/>
</dbReference>
<proteinExistence type="predicted"/>
<gene>
    <name evidence="2" type="ORF">AWB78_00818</name>
</gene>
<reference evidence="2" key="1">
    <citation type="submission" date="2016-01" db="EMBL/GenBank/DDBJ databases">
        <authorList>
            <person name="Peeters C."/>
        </authorList>
    </citation>
    <scope>NUCLEOTIDE SEQUENCE</scope>
    <source>
        <strain evidence="2">LMG 29321</strain>
    </source>
</reference>
<evidence type="ECO:0000256" key="1">
    <source>
        <dbReference type="SAM" id="MobiDB-lite"/>
    </source>
</evidence>
<dbReference type="AlphaFoldDB" id="A0A157ZQS6"/>
<accession>A0A157ZQS6</accession>
<keyword evidence="3" id="KW-1185">Reference proteome</keyword>
<organism evidence="2 3">
    <name type="scientific">Caballeronia calidae</name>
    <dbReference type="NCBI Taxonomy" id="1777139"/>
    <lineage>
        <taxon>Bacteria</taxon>
        <taxon>Pseudomonadati</taxon>
        <taxon>Pseudomonadota</taxon>
        <taxon>Betaproteobacteria</taxon>
        <taxon>Burkholderiales</taxon>
        <taxon>Burkholderiaceae</taxon>
        <taxon>Caballeronia</taxon>
    </lineage>
</organism>